<reference evidence="2" key="1">
    <citation type="journal article" date="2023" name="Front. Plant Sci.">
        <title>Chromosomal-level genome assembly of Melastoma candidum provides insights into trichome evolution.</title>
        <authorList>
            <person name="Zhong Y."/>
            <person name="Wu W."/>
            <person name="Sun C."/>
            <person name="Zou P."/>
            <person name="Liu Y."/>
            <person name="Dai S."/>
            <person name="Zhou R."/>
        </authorList>
    </citation>
    <scope>NUCLEOTIDE SEQUENCE [LARGE SCALE GENOMIC DNA]</scope>
</reference>
<proteinExistence type="predicted"/>
<keyword evidence="2" id="KW-1185">Reference proteome</keyword>
<evidence type="ECO:0000313" key="2">
    <source>
        <dbReference type="Proteomes" id="UP001057402"/>
    </source>
</evidence>
<dbReference type="Proteomes" id="UP001057402">
    <property type="component" value="Chromosome 7"/>
</dbReference>
<evidence type="ECO:0000313" key="1">
    <source>
        <dbReference type="EMBL" id="KAI4338604.1"/>
    </source>
</evidence>
<comment type="caution">
    <text evidence="1">The sequence shown here is derived from an EMBL/GenBank/DDBJ whole genome shotgun (WGS) entry which is preliminary data.</text>
</comment>
<protein>
    <submittedName>
        <fullName evidence="1">Uncharacterized protein</fullName>
    </submittedName>
</protein>
<sequence length="268" mass="30256">MDGGVGTRGRRALHHLLPSIDQVWFNPHLILKYKDWRRFLVSPFYHLNESHLVYNMFSLLWKGVQLESLMGSTDFASMGRSYYYEYSVGFSGVLFALKVVLNAHSENYSYVHGILAPSRYAAWAELILIQMFVPGVSFLGHLGGILAGLLYLHLKGIYSGSDPLALMMRGIGGILRLPMRFLRSLFGYRRRRTSGRGTVGGGRRGLDEPGLWRCWACTYDNSGWLDDCEMCGSSCGGCSSPLLRPSSPLSDDLSLEELRRRRVERFGR</sequence>
<name>A0ACB9NT74_9MYRT</name>
<organism evidence="1 2">
    <name type="scientific">Melastoma candidum</name>
    <dbReference type="NCBI Taxonomy" id="119954"/>
    <lineage>
        <taxon>Eukaryota</taxon>
        <taxon>Viridiplantae</taxon>
        <taxon>Streptophyta</taxon>
        <taxon>Embryophyta</taxon>
        <taxon>Tracheophyta</taxon>
        <taxon>Spermatophyta</taxon>
        <taxon>Magnoliopsida</taxon>
        <taxon>eudicotyledons</taxon>
        <taxon>Gunneridae</taxon>
        <taxon>Pentapetalae</taxon>
        <taxon>rosids</taxon>
        <taxon>malvids</taxon>
        <taxon>Myrtales</taxon>
        <taxon>Melastomataceae</taxon>
        <taxon>Melastomatoideae</taxon>
        <taxon>Melastomateae</taxon>
        <taxon>Melastoma</taxon>
    </lineage>
</organism>
<accession>A0ACB9NT74</accession>
<dbReference type="EMBL" id="CM042886">
    <property type="protein sequence ID" value="KAI4338604.1"/>
    <property type="molecule type" value="Genomic_DNA"/>
</dbReference>
<gene>
    <name evidence="1" type="ORF">MLD38_023642</name>
</gene>